<comment type="caution">
    <text evidence="2">The sequence shown here is derived from an EMBL/GenBank/DDBJ whole genome shotgun (WGS) entry which is preliminary data.</text>
</comment>
<feature type="compositionally biased region" description="Basic and acidic residues" evidence="1">
    <location>
        <begin position="71"/>
        <end position="80"/>
    </location>
</feature>
<accession>A0AAD7EUR2</accession>
<feature type="compositionally biased region" description="Low complexity" evidence="1">
    <location>
        <begin position="81"/>
        <end position="92"/>
    </location>
</feature>
<feature type="region of interest" description="Disordered" evidence="1">
    <location>
        <begin position="67"/>
        <end position="105"/>
    </location>
</feature>
<evidence type="ECO:0000313" key="3">
    <source>
        <dbReference type="Proteomes" id="UP001218218"/>
    </source>
</evidence>
<evidence type="ECO:0000256" key="1">
    <source>
        <dbReference type="SAM" id="MobiDB-lite"/>
    </source>
</evidence>
<reference evidence="2" key="1">
    <citation type="submission" date="2023-03" db="EMBL/GenBank/DDBJ databases">
        <title>Massive genome expansion in bonnet fungi (Mycena s.s.) driven by repeated elements and novel gene families across ecological guilds.</title>
        <authorList>
            <consortium name="Lawrence Berkeley National Laboratory"/>
            <person name="Harder C.B."/>
            <person name="Miyauchi S."/>
            <person name="Viragh M."/>
            <person name="Kuo A."/>
            <person name="Thoen E."/>
            <person name="Andreopoulos B."/>
            <person name="Lu D."/>
            <person name="Skrede I."/>
            <person name="Drula E."/>
            <person name="Henrissat B."/>
            <person name="Morin E."/>
            <person name="Kohler A."/>
            <person name="Barry K."/>
            <person name="LaButti K."/>
            <person name="Morin E."/>
            <person name="Salamov A."/>
            <person name="Lipzen A."/>
            <person name="Mereny Z."/>
            <person name="Hegedus B."/>
            <person name="Baldrian P."/>
            <person name="Stursova M."/>
            <person name="Weitz H."/>
            <person name="Taylor A."/>
            <person name="Grigoriev I.V."/>
            <person name="Nagy L.G."/>
            <person name="Martin F."/>
            <person name="Kauserud H."/>
        </authorList>
    </citation>
    <scope>NUCLEOTIDE SEQUENCE</scope>
    <source>
        <strain evidence="2">CBHHK002</strain>
    </source>
</reference>
<sequence>MIGAIAHDKSLYNIFVDMKNYYHHMAMDPGGVISGHYPVILNLCSHIKTEYELNRVGLSATTVTTQQAHRTGLEDTRVTAEEQAATELQASTKTKKSKGKKSKKSKAIFEDIDDDASIFNDSEFHDWFWLKKPLPRLAIILPSHLMLTLP</sequence>
<keyword evidence="3" id="KW-1185">Reference proteome</keyword>
<proteinExistence type="predicted"/>
<dbReference type="Proteomes" id="UP001218218">
    <property type="component" value="Unassembled WGS sequence"/>
</dbReference>
<gene>
    <name evidence="2" type="ORF">DFH08DRAFT_806044</name>
</gene>
<feature type="compositionally biased region" description="Basic residues" evidence="1">
    <location>
        <begin position="93"/>
        <end position="105"/>
    </location>
</feature>
<dbReference type="AlphaFoldDB" id="A0AAD7EUR2"/>
<name>A0AAD7EUR2_9AGAR</name>
<dbReference type="EMBL" id="JARIHO010000013">
    <property type="protein sequence ID" value="KAJ7351319.1"/>
    <property type="molecule type" value="Genomic_DNA"/>
</dbReference>
<organism evidence="2 3">
    <name type="scientific">Mycena albidolilacea</name>
    <dbReference type="NCBI Taxonomy" id="1033008"/>
    <lineage>
        <taxon>Eukaryota</taxon>
        <taxon>Fungi</taxon>
        <taxon>Dikarya</taxon>
        <taxon>Basidiomycota</taxon>
        <taxon>Agaricomycotina</taxon>
        <taxon>Agaricomycetes</taxon>
        <taxon>Agaricomycetidae</taxon>
        <taxon>Agaricales</taxon>
        <taxon>Marasmiineae</taxon>
        <taxon>Mycenaceae</taxon>
        <taxon>Mycena</taxon>
    </lineage>
</organism>
<evidence type="ECO:0000313" key="2">
    <source>
        <dbReference type="EMBL" id="KAJ7351319.1"/>
    </source>
</evidence>
<protein>
    <submittedName>
        <fullName evidence="2">Uncharacterized protein</fullName>
    </submittedName>
</protein>